<dbReference type="EMBL" id="BMPP01000004">
    <property type="protein sequence ID" value="GGK19593.1"/>
    <property type="molecule type" value="Genomic_DNA"/>
</dbReference>
<evidence type="ECO:0000313" key="2">
    <source>
        <dbReference type="Proteomes" id="UP000647587"/>
    </source>
</evidence>
<name>A0ABQ2EQE7_9DEIO</name>
<accession>A0ABQ2EQE7</accession>
<reference evidence="2" key="1">
    <citation type="journal article" date="2019" name="Int. J. Syst. Evol. Microbiol.">
        <title>The Global Catalogue of Microorganisms (GCM) 10K type strain sequencing project: providing services to taxonomists for standard genome sequencing and annotation.</title>
        <authorList>
            <consortium name="The Broad Institute Genomics Platform"/>
            <consortium name="The Broad Institute Genome Sequencing Center for Infectious Disease"/>
            <person name="Wu L."/>
            <person name="Ma J."/>
        </authorList>
    </citation>
    <scope>NUCLEOTIDE SEQUENCE [LARGE SCALE GENOMIC DNA]</scope>
    <source>
        <strain evidence="2">JCM 30331</strain>
    </source>
</reference>
<keyword evidence="2" id="KW-1185">Reference proteome</keyword>
<organism evidence="1 2">
    <name type="scientific">Deinococcus malanensis</name>
    <dbReference type="NCBI Taxonomy" id="1706855"/>
    <lineage>
        <taxon>Bacteria</taxon>
        <taxon>Thermotogati</taxon>
        <taxon>Deinococcota</taxon>
        <taxon>Deinococci</taxon>
        <taxon>Deinococcales</taxon>
        <taxon>Deinococcaceae</taxon>
        <taxon>Deinococcus</taxon>
    </lineage>
</organism>
<evidence type="ECO:0000313" key="1">
    <source>
        <dbReference type="EMBL" id="GGK19593.1"/>
    </source>
</evidence>
<protein>
    <submittedName>
        <fullName evidence="1">Uncharacterized protein</fullName>
    </submittedName>
</protein>
<gene>
    <name evidence="1" type="ORF">GCM10008955_11320</name>
</gene>
<dbReference type="Proteomes" id="UP000647587">
    <property type="component" value="Unassembled WGS sequence"/>
</dbReference>
<proteinExistence type="predicted"/>
<sequence length="63" mass="7032">MPAFRMSVPAATVHLPGDHRLTITSIQLPTEEIFRALAARAATRHANPASDEYRQLLHLLIPF</sequence>
<comment type="caution">
    <text evidence="1">The sequence shown here is derived from an EMBL/GenBank/DDBJ whole genome shotgun (WGS) entry which is preliminary data.</text>
</comment>